<gene>
    <name evidence="1" type="ORF">HPB50_014065</name>
</gene>
<accession>A0ACB7RUP5</accession>
<comment type="caution">
    <text evidence="1">The sequence shown here is derived from an EMBL/GenBank/DDBJ whole genome shotgun (WGS) entry which is preliminary data.</text>
</comment>
<keyword evidence="2" id="KW-1185">Reference proteome</keyword>
<name>A0ACB7RUP5_HYAAI</name>
<evidence type="ECO:0000313" key="2">
    <source>
        <dbReference type="Proteomes" id="UP000821845"/>
    </source>
</evidence>
<proteinExistence type="predicted"/>
<organism evidence="1 2">
    <name type="scientific">Hyalomma asiaticum</name>
    <name type="common">Tick</name>
    <dbReference type="NCBI Taxonomy" id="266040"/>
    <lineage>
        <taxon>Eukaryota</taxon>
        <taxon>Metazoa</taxon>
        <taxon>Ecdysozoa</taxon>
        <taxon>Arthropoda</taxon>
        <taxon>Chelicerata</taxon>
        <taxon>Arachnida</taxon>
        <taxon>Acari</taxon>
        <taxon>Parasitiformes</taxon>
        <taxon>Ixodida</taxon>
        <taxon>Ixodoidea</taxon>
        <taxon>Ixodidae</taxon>
        <taxon>Hyalomminae</taxon>
        <taxon>Hyalomma</taxon>
    </lineage>
</organism>
<protein>
    <submittedName>
        <fullName evidence="1">Uncharacterized protein</fullName>
    </submittedName>
</protein>
<dbReference type="EMBL" id="CM023488">
    <property type="protein sequence ID" value="KAH6924234.1"/>
    <property type="molecule type" value="Genomic_DNA"/>
</dbReference>
<evidence type="ECO:0000313" key="1">
    <source>
        <dbReference type="EMBL" id="KAH6924234.1"/>
    </source>
</evidence>
<reference evidence="1" key="1">
    <citation type="submission" date="2020-05" db="EMBL/GenBank/DDBJ databases">
        <title>Large-scale comparative analyses of tick genomes elucidate their genetic diversity and vector capacities.</title>
        <authorList>
            <person name="Jia N."/>
            <person name="Wang J."/>
            <person name="Shi W."/>
            <person name="Du L."/>
            <person name="Sun Y."/>
            <person name="Zhan W."/>
            <person name="Jiang J."/>
            <person name="Wang Q."/>
            <person name="Zhang B."/>
            <person name="Ji P."/>
            <person name="Sakyi L.B."/>
            <person name="Cui X."/>
            <person name="Yuan T."/>
            <person name="Jiang B."/>
            <person name="Yang W."/>
            <person name="Lam T.T.-Y."/>
            <person name="Chang Q."/>
            <person name="Ding S."/>
            <person name="Wang X."/>
            <person name="Zhu J."/>
            <person name="Ruan X."/>
            <person name="Zhao L."/>
            <person name="Wei J."/>
            <person name="Que T."/>
            <person name="Du C."/>
            <person name="Cheng J."/>
            <person name="Dai P."/>
            <person name="Han X."/>
            <person name="Huang E."/>
            <person name="Gao Y."/>
            <person name="Liu J."/>
            <person name="Shao H."/>
            <person name="Ye R."/>
            <person name="Li L."/>
            <person name="Wei W."/>
            <person name="Wang X."/>
            <person name="Wang C."/>
            <person name="Yang T."/>
            <person name="Huo Q."/>
            <person name="Li W."/>
            <person name="Guo W."/>
            <person name="Chen H."/>
            <person name="Zhou L."/>
            <person name="Ni X."/>
            <person name="Tian J."/>
            <person name="Zhou Y."/>
            <person name="Sheng Y."/>
            <person name="Liu T."/>
            <person name="Pan Y."/>
            <person name="Xia L."/>
            <person name="Li J."/>
            <person name="Zhao F."/>
            <person name="Cao W."/>
        </authorList>
    </citation>
    <scope>NUCLEOTIDE SEQUENCE</scope>
    <source>
        <strain evidence="1">Hyas-2018</strain>
    </source>
</reference>
<dbReference type="Proteomes" id="UP000821845">
    <property type="component" value="Chromosome 8"/>
</dbReference>
<sequence>MAPALFSRSCFEQEGRPLDGKHSELRNTVIRTACIDLRYRGGSGKRDCHSYETDIIFDALKLYNATVVNTFYTGARPLGIDMFHGLIDVHRNLGAAHPVSLREFHTPGLIMYWYESFYVKRENLVLLSFQDMLDESMFFLALVSVTLVSAMIFLALADALRVGRCNKDALTNSFMVLLASFYSTCYSIPRIGRWTGLGAFVCGVWMMGILPFSNYFRSELTTRMTLRSFPDHMDNLAELERALDERRVVPCVVKDTFLHTRLTSNQFIAILHRMLRSAFGASKDREELLQPTYSHCLNCALKKGRFCYTPSLPSWFRSSYKGELVESREHVIPILLTIAIRKNYAHLRGLRDVIRKIIEGGMLRPPEKDLRDGLLQNYDTRTSFELSLLMVEEFVSFLVVFVALLGATSVVFLAELSFRGRKNEAPADDMLEESKFCLALVSVTLLSTMIFLALAGALRVGRCNMDALTNSFMFLLASFYSTSYSIPRIGRLTGLGALVCGVWMMGMLPFSNYFRSELTTRVTLRAFPDHMDTLAELERALDESRVAPCVVKDTFFHELVTSAPFIGNLHRKLRTAFLNRKDREELVQTTYIQCLKCALTKGRFCYSPSLPPWFKNPYKADIVESREHVNPILLTIAIRKNYPHIRGLRELVRKIIEGGMMRPPEKDLRDGHLQNYDTHTTFELSPLMVEEFTSFLVVFVALLGATTVVFLAELFFRGRKNEAPADVSEA</sequence>